<proteinExistence type="predicted"/>
<name>A0A8S5NLP9_9CAUD</name>
<accession>A0A8S5NLP9</accession>
<protein>
    <submittedName>
        <fullName evidence="1">Uncharacterized protein</fullName>
    </submittedName>
</protein>
<evidence type="ECO:0000313" key="1">
    <source>
        <dbReference type="EMBL" id="DAD95284.1"/>
    </source>
</evidence>
<reference evidence="1" key="1">
    <citation type="journal article" date="2021" name="Proc. Natl. Acad. Sci. U.S.A.">
        <title>A Catalog of Tens of Thousands of Viruses from Human Metagenomes Reveals Hidden Associations with Chronic Diseases.</title>
        <authorList>
            <person name="Tisza M.J."/>
            <person name="Buck C.B."/>
        </authorList>
    </citation>
    <scope>NUCLEOTIDE SEQUENCE</scope>
    <source>
        <strain evidence="1">CtsNK10</strain>
    </source>
</reference>
<dbReference type="EMBL" id="BK015191">
    <property type="protein sequence ID" value="DAD95284.1"/>
    <property type="molecule type" value="Genomic_DNA"/>
</dbReference>
<sequence length="49" mass="6016">MGSSWFINVFLRKNHTFINSWIRWSCYWQLGDIRRNSTVSRSYRYVIGL</sequence>
<organism evidence="1">
    <name type="scientific">Podoviridae sp. ctsNK10</name>
    <dbReference type="NCBI Taxonomy" id="2826582"/>
    <lineage>
        <taxon>Viruses</taxon>
        <taxon>Duplodnaviria</taxon>
        <taxon>Heunggongvirae</taxon>
        <taxon>Uroviricota</taxon>
        <taxon>Caudoviricetes</taxon>
    </lineage>
</organism>